<evidence type="ECO:0000256" key="5">
    <source>
        <dbReference type="SAM" id="Phobius"/>
    </source>
</evidence>
<dbReference type="EMBL" id="JAOWKX010000005">
    <property type="protein sequence ID" value="MCV2885151.1"/>
    <property type="molecule type" value="Genomic_DNA"/>
</dbReference>
<sequence length="299" mass="34328">MSVNEIEALLLQTFAFFAEHRLLTSIIIVILALGVKRLVVRRVRKRSTLRGEDRRHQINTFKQLYNASIIIFLLILWSSEVQSFAISIAAFTVAIVLATKEFIQCFLGFIYYLGARPFRVGDWVQLNNQVVGEVVEIDWAKVALLEVDAESFEYTGKHLYVPNSHIVTQMVKNLNFLRRYSMHEFSVTLEPTVNIYPFMDEVLEAAIEHCQHFKDVAERYKGLIERNLDVEFITIDPQIVINTNQYAKVVVSVSLFCPTKEAFTLQQKITQDLMARVFEAQEAQVKLLHGTVSTLPAQI</sequence>
<evidence type="ECO:0000256" key="3">
    <source>
        <dbReference type="ARBA" id="ARBA00022989"/>
    </source>
</evidence>
<dbReference type="PANTHER" id="PTHR30566">
    <property type="entry name" value="YNAI-RELATED MECHANOSENSITIVE ION CHANNEL"/>
    <property type="match status" value="1"/>
</dbReference>
<dbReference type="SUPFAM" id="SSF50182">
    <property type="entry name" value="Sm-like ribonucleoproteins"/>
    <property type="match status" value="1"/>
</dbReference>
<feature type="transmembrane region" description="Helical" evidence="5">
    <location>
        <begin position="60"/>
        <end position="78"/>
    </location>
</feature>
<keyword evidence="8" id="KW-1185">Reference proteome</keyword>
<organism evidence="7 8">
    <name type="scientific">Fluctibacter corallii</name>
    <dbReference type="NCBI Taxonomy" id="2984329"/>
    <lineage>
        <taxon>Bacteria</taxon>
        <taxon>Pseudomonadati</taxon>
        <taxon>Pseudomonadota</taxon>
        <taxon>Gammaproteobacteria</taxon>
        <taxon>Alteromonadales</taxon>
        <taxon>Alteromonadaceae</taxon>
        <taxon>Fluctibacter</taxon>
    </lineage>
</organism>
<name>A0ABT3AA08_9ALTE</name>
<feature type="transmembrane region" description="Helical" evidence="5">
    <location>
        <begin position="84"/>
        <end position="113"/>
    </location>
</feature>
<keyword evidence="3 5" id="KW-1133">Transmembrane helix</keyword>
<feature type="transmembrane region" description="Helical" evidence="5">
    <location>
        <begin position="20"/>
        <end position="39"/>
    </location>
</feature>
<feature type="domain" description="Mechanosensitive ion channel MscS" evidence="6">
    <location>
        <begin position="106"/>
        <end position="175"/>
    </location>
</feature>
<dbReference type="Gene3D" id="2.30.30.60">
    <property type="match status" value="1"/>
</dbReference>
<proteinExistence type="predicted"/>
<evidence type="ECO:0000256" key="4">
    <source>
        <dbReference type="ARBA" id="ARBA00023136"/>
    </source>
</evidence>
<dbReference type="InterPro" id="IPR010920">
    <property type="entry name" value="LSM_dom_sf"/>
</dbReference>
<dbReference type="RefSeq" id="WP_263712442.1">
    <property type="nucleotide sequence ID" value="NZ_JAOWKX010000005.1"/>
</dbReference>
<evidence type="ECO:0000256" key="1">
    <source>
        <dbReference type="ARBA" id="ARBA00004370"/>
    </source>
</evidence>
<dbReference type="PANTHER" id="PTHR30566:SF27">
    <property type="entry name" value="MECHANOSENSITIVE ION CHANNEL PROTEIN"/>
    <property type="match status" value="1"/>
</dbReference>
<dbReference type="Proteomes" id="UP001652504">
    <property type="component" value="Unassembled WGS sequence"/>
</dbReference>
<keyword evidence="4 5" id="KW-0472">Membrane</keyword>
<evidence type="ECO:0000259" key="6">
    <source>
        <dbReference type="Pfam" id="PF00924"/>
    </source>
</evidence>
<comment type="subcellular location">
    <subcellularLocation>
        <location evidence="1">Membrane</location>
    </subcellularLocation>
</comment>
<dbReference type="Pfam" id="PF00924">
    <property type="entry name" value="MS_channel_2nd"/>
    <property type="match status" value="1"/>
</dbReference>
<evidence type="ECO:0000256" key="2">
    <source>
        <dbReference type="ARBA" id="ARBA00022692"/>
    </source>
</evidence>
<protein>
    <submittedName>
        <fullName evidence="7">Mechanosensitive ion channel family protein</fullName>
    </submittedName>
</protein>
<gene>
    <name evidence="7" type="ORF">OE749_10655</name>
</gene>
<comment type="caution">
    <text evidence="7">The sequence shown here is derived from an EMBL/GenBank/DDBJ whole genome shotgun (WGS) entry which is preliminary data.</text>
</comment>
<dbReference type="InterPro" id="IPR006685">
    <property type="entry name" value="MscS_channel_2nd"/>
</dbReference>
<evidence type="ECO:0000313" key="7">
    <source>
        <dbReference type="EMBL" id="MCV2885151.1"/>
    </source>
</evidence>
<dbReference type="InterPro" id="IPR023408">
    <property type="entry name" value="MscS_beta-dom_sf"/>
</dbReference>
<accession>A0ABT3AA08</accession>
<evidence type="ECO:0000313" key="8">
    <source>
        <dbReference type="Proteomes" id="UP001652504"/>
    </source>
</evidence>
<keyword evidence="2 5" id="KW-0812">Transmembrane</keyword>
<reference evidence="7 8" key="1">
    <citation type="submission" date="2022-10" db="EMBL/GenBank/DDBJ databases">
        <title>Aestuariibacter sp. AA17 isolated from Montipora capitata coral fragment.</title>
        <authorList>
            <person name="Emsley S.A."/>
            <person name="Pfannmuller K.M."/>
            <person name="Loughran R.M."/>
            <person name="Shlafstein M."/>
            <person name="Papke E."/>
            <person name="Saw J.H."/>
            <person name="Ushijima B."/>
            <person name="Videau P."/>
        </authorList>
    </citation>
    <scope>NUCLEOTIDE SEQUENCE [LARGE SCALE GENOMIC DNA]</scope>
    <source>
        <strain evidence="7 8">AA17</strain>
    </source>
</reference>